<dbReference type="InterPro" id="IPR051158">
    <property type="entry name" value="Metallophosphoesterase_sf"/>
</dbReference>
<protein>
    <submittedName>
        <fullName evidence="2">Metallophosphoesterase</fullName>
    </submittedName>
</protein>
<evidence type="ECO:0000313" key="2">
    <source>
        <dbReference type="EMBL" id="XBH23210.1"/>
    </source>
</evidence>
<reference evidence="2" key="1">
    <citation type="submission" date="2024-02" db="EMBL/GenBank/DDBJ databases">
        <title>Tomenella chthoni gen. nov. sp. nov., a member of the family Jonesiaceae isolated from bat guano.</title>
        <authorList>
            <person name="Miller S.L."/>
            <person name="King J."/>
            <person name="Sankaranarayanan K."/>
            <person name="Lawson P.A."/>
        </authorList>
    </citation>
    <scope>NUCLEOTIDE SEQUENCE</scope>
    <source>
        <strain evidence="2">BS-20</strain>
    </source>
</reference>
<dbReference type="AlphaFoldDB" id="A0AAU7E171"/>
<dbReference type="GO" id="GO:0008758">
    <property type="term" value="F:UDP-2,3-diacylglucosamine hydrolase activity"/>
    <property type="evidence" value="ECO:0007669"/>
    <property type="project" value="TreeGrafter"/>
</dbReference>
<name>A0AAU7E171_9MICO</name>
<feature type="domain" description="Calcineurin-like phosphoesterase" evidence="1">
    <location>
        <begin position="48"/>
        <end position="237"/>
    </location>
</feature>
<dbReference type="Gene3D" id="3.60.21.10">
    <property type="match status" value="1"/>
</dbReference>
<dbReference type="GO" id="GO:0016020">
    <property type="term" value="C:membrane"/>
    <property type="evidence" value="ECO:0007669"/>
    <property type="project" value="GOC"/>
</dbReference>
<dbReference type="PANTHER" id="PTHR31302:SF20">
    <property type="entry name" value="CONSERVED PROTEIN"/>
    <property type="match status" value="1"/>
</dbReference>
<dbReference type="PANTHER" id="PTHR31302">
    <property type="entry name" value="TRANSMEMBRANE PROTEIN WITH METALLOPHOSPHOESTERASE DOMAIN-RELATED"/>
    <property type="match status" value="1"/>
</dbReference>
<organism evidence="2">
    <name type="scientific">Jonesiaceae bacterium BS-20</name>
    <dbReference type="NCBI Taxonomy" id="3120821"/>
    <lineage>
        <taxon>Bacteria</taxon>
        <taxon>Bacillati</taxon>
        <taxon>Actinomycetota</taxon>
        <taxon>Actinomycetes</taxon>
        <taxon>Micrococcales</taxon>
        <taxon>Jonesiaceae</taxon>
    </lineage>
</organism>
<dbReference type="EMBL" id="CP146203">
    <property type="protein sequence ID" value="XBH23210.1"/>
    <property type="molecule type" value="Genomic_DNA"/>
</dbReference>
<dbReference type="SUPFAM" id="SSF56300">
    <property type="entry name" value="Metallo-dependent phosphatases"/>
    <property type="match status" value="1"/>
</dbReference>
<dbReference type="InterPro" id="IPR004843">
    <property type="entry name" value="Calcineurin-like_PHP"/>
</dbReference>
<dbReference type="Pfam" id="PF00149">
    <property type="entry name" value="Metallophos"/>
    <property type="match status" value="1"/>
</dbReference>
<evidence type="ECO:0000259" key="1">
    <source>
        <dbReference type="Pfam" id="PF00149"/>
    </source>
</evidence>
<accession>A0AAU7E171</accession>
<dbReference type="InterPro" id="IPR029052">
    <property type="entry name" value="Metallo-depent_PP-like"/>
</dbReference>
<proteinExistence type="predicted"/>
<sequence>MSPRVLTKLVALGAVAGAGALAWANYETRLYTLRRFEVPVLPAGQPDFKILHISDLHLTPKQEDKIAWVRGLAGLEPDFVINTGDNMAHLQVMPALKLALEPLTRFPGAFVMGSNDYYSPKGKNPARYLLPDPRVGNAPRVMDLPWEELRDFMTGHGWLDLTNVRTSVNVSGLPIEFSGVDDPHLDRDDYPAPALEGIAPDDPHVLRIGVTHAPYVRVLDQMHQDSRDLIIAGHTHGGQLCIPGYGALVTNCDLDQSRAKGLNGWPGARPDAGGTDSTWLHVSAGLGTSPYAPVRFACRPEATLLTLTARQD</sequence>
<dbReference type="GO" id="GO:0009245">
    <property type="term" value="P:lipid A biosynthetic process"/>
    <property type="evidence" value="ECO:0007669"/>
    <property type="project" value="TreeGrafter"/>
</dbReference>
<gene>
    <name evidence="2" type="ORF">V5R04_11410</name>
</gene>